<dbReference type="EMBL" id="JAPDDR010000016">
    <property type="protein sequence ID" value="MCW1916545.1"/>
    <property type="molecule type" value="Genomic_DNA"/>
</dbReference>
<proteinExistence type="predicted"/>
<sequence length="278" mass="29202">MKTLPRISRPALLGLACLLCAAPAQAQNLLVNPSFELGTFVDRGDGFQILPNGSTAMTGWTVINDSLAWGEYPNSAPNVHPVIPRDGTFFLDLQGDGVQNSPFGGVSQSIPTVAGRRYVLKFHLGTQQDAGSPATHGPISVNASAGSTTAPFTFNPTGTTGSQWQEFKLVFVAQGASTLISITGQSTAGGAYIGLDHTSVVEVLEPTLAIAPMTGLAKLTLTGSVGSTYRIEWSHDMSALSWSPLVDLTLATASQEHTDPASPVSIGRRFYRASLLSE</sequence>
<feature type="chain" id="PRO_5045760247" evidence="1">
    <location>
        <begin position="27"/>
        <end position="278"/>
    </location>
</feature>
<keyword evidence="4" id="KW-1185">Reference proteome</keyword>
<dbReference type="InterPro" id="IPR006946">
    <property type="entry name" value="DGR2-like_dom"/>
</dbReference>
<evidence type="ECO:0000259" key="2">
    <source>
        <dbReference type="Pfam" id="PF04862"/>
    </source>
</evidence>
<keyword evidence="1" id="KW-0732">Signal</keyword>
<feature type="signal peptide" evidence="1">
    <location>
        <begin position="1"/>
        <end position="26"/>
    </location>
</feature>
<evidence type="ECO:0000313" key="3">
    <source>
        <dbReference type="EMBL" id="MCW1916545.1"/>
    </source>
</evidence>
<protein>
    <submittedName>
        <fullName evidence="3">DUF642 domain-containing protein</fullName>
    </submittedName>
</protein>
<dbReference type="Gene3D" id="2.60.120.260">
    <property type="entry name" value="Galactose-binding domain-like"/>
    <property type="match status" value="1"/>
</dbReference>
<evidence type="ECO:0000256" key="1">
    <source>
        <dbReference type="SAM" id="SignalP"/>
    </source>
</evidence>
<dbReference type="Pfam" id="PF04862">
    <property type="entry name" value="DUF642"/>
    <property type="match status" value="1"/>
</dbReference>
<gene>
    <name evidence="3" type="ORF">OJ996_23360</name>
</gene>
<feature type="domain" description="DUF642" evidence="2">
    <location>
        <begin position="28"/>
        <end position="186"/>
    </location>
</feature>
<organism evidence="3 4">
    <name type="scientific">Luteolibacter rhizosphaerae</name>
    <dbReference type="NCBI Taxonomy" id="2989719"/>
    <lineage>
        <taxon>Bacteria</taxon>
        <taxon>Pseudomonadati</taxon>
        <taxon>Verrucomicrobiota</taxon>
        <taxon>Verrucomicrobiia</taxon>
        <taxon>Verrucomicrobiales</taxon>
        <taxon>Verrucomicrobiaceae</taxon>
        <taxon>Luteolibacter</taxon>
    </lineage>
</organism>
<evidence type="ECO:0000313" key="4">
    <source>
        <dbReference type="Proteomes" id="UP001165653"/>
    </source>
</evidence>
<name>A0ABT3G9S0_9BACT</name>
<reference evidence="3" key="1">
    <citation type="submission" date="2022-10" db="EMBL/GenBank/DDBJ databases">
        <title>Luteolibacter sp. GHJ8, whole genome shotgun sequencing project.</title>
        <authorList>
            <person name="Zhao G."/>
            <person name="Shen L."/>
        </authorList>
    </citation>
    <scope>NUCLEOTIDE SEQUENCE</scope>
    <source>
        <strain evidence="3">GHJ8</strain>
    </source>
</reference>
<dbReference type="RefSeq" id="WP_264516124.1">
    <property type="nucleotide sequence ID" value="NZ_JAPDDR010000016.1"/>
</dbReference>
<dbReference type="Proteomes" id="UP001165653">
    <property type="component" value="Unassembled WGS sequence"/>
</dbReference>
<comment type="caution">
    <text evidence="3">The sequence shown here is derived from an EMBL/GenBank/DDBJ whole genome shotgun (WGS) entry which is preliminary data.</text>
</comment>
<accession>A0ABT3G9S0</accession>